<reference evidence="2 3" key="1">
    <citation type="journal article" date="2014" name="Agronomy (Basel)">
        <title>A Draft Genome Sequence for Ensete ventricosum, the Drought-Tolerant Tree Against Hunger.</title>
        <authorList>
            <person name="Harrison J."/>
            <person name="Moore K.A."/>
            <person name="Paszkiewicz K."/>
            <person name="Jones T."/>
            <person name="Grant M."/>
            <person name="Ambacheew D."/>
            <person name="Muzemil S."/>
            <person name="Studholme D.J."/>
        </authorList>
    </citation>
    <scope>NUCLEOTIDE SEQUENCE [LARGE SCALE GENOMIC DNA]</scope>
</reference>
<gene>
    <name evidence="2" type="ORF">B296_00025680</name>
</gene>
<feature type="transmembrane region" description="Helical" evidence="1">
    <location>
        <begin position="6"/>
        <end position="31"/>
    </location>
</feature>
<protein>
    <submittedName>
        <fullName evidence="2">Uncharacterized protein</fullName>
    </submittedName>
</protein>
<dbReference type="AlphaFoldDB" id="A0A426YHR1"/>
<accession>A0A426YHR1</accession>
<proteinExistence type="predicted"/>
<comment type="caution">
    <text evidence="2">The sequence shown here is derived from an EMBL/GenBank/DDBJ whole genome shotgun (WGS) entry which is preliminary data.</text>
</comment>
<evidence type="ECO:0000313" key="3">
    <source>
        <dbReference type="Proteomes" id="UP000287651"/>
    </source>
</evidence>
<dbReference type="Proteomes" id="UP000287651">
    <property type="component" value="Unassembled WGS sequence"/>
</dbReference>
<evidence type="ECO:0000256" key="1">
    <source>
        <dbReference type="SAM" id="Phobius"/>
    </source>
</evidence>
<organism evidence="2 3">
    <name type="scientific">Ensete ventricosum</name>
    <name type="common">Abyssinian banana</name>
    <name type="synonym">Musa ensete</name>
    <dbReference type="NCBI Taxonomy" id="4639"/>
    <lineage>
        <taxon>Eukaryota</taxon>
        <taxon>Viridiplantae</taxon>
        <taxon>Streptophyta</taxon>
        <taxon>Embryophyta</taxon>
        <taxon>Tracheophyta</taxon>
        <taxon>Spermatophyta</taxon>
        <taxon>Magnoliopsida</taxon>
        <taxon>Liliopsida</taxon>
        <taxon>Zingiberales</taxon>
        <taxon>Musaceae</taxon>
        <taxon>Ensete</taxon>
    </lineage>
</organism>
<name>A0A426YHR1_ENSVE</name>
<keyword evidence="1" id="KW-0812">Transmembrane</keyword>
<keyword evidence="1" id="KW-0472">Membrane</keyword>
<sequence length="98" mass="10584">MGFVSTVLGFCGFGVGLSAGIVIGYFLFIYFQPSDVKVRRRLADLVSGDPIIADNAVKYRLDSVEFETFTLGSLPPTFQGGGFTNLCHSTHYIEAIGP</sequence>
<keyword evidence="1" id="KW-1133">Transmembrane helix</keyword>
<dbReference type="EMBL" id="AMZH03012306">
    <property type="protein sequence ID" value="RRT51284.1"/>
    <property type="molecule type" value="Genomic_DNA"/>
</dbReference>
<evidence type="ECO:0000313" key="2">
    <source>
        <dbReference type="EMBL" id="RRT51284.1"/>
    </source>
</evidence>